<dbReference type="Gene3D" id="2.30.42.10">
    <property type="match status" value="1"/>
</dbReference>
<keyword evidence="9 11" id="KW-0175">Coiled coil</keyword>
<feature type="compositionally biased region" description="Basic residues" evidence="12">
    <location>
        <begin position="89"/>
        <end position="100"/>
    </location>
</feature>
<dbReference type="CDD" id="cd13329">
    <property type="entry name" value="PH_RhoGEF"/>
    <property type="match status" value="1"/>
</dbReference>
<dbReference type="Gene3D" id="2.30.29.30">
    <property type="entry name" value="Pleckstrin-homology domain (PH domain)/Phosphotyrosine-binding domain (PTB)"/>
    <property type="match status" value="1"/>
</dbReference>
<feature type="region of interest" description="Disordered" evidence="12">
    <location>
        <begin position="996"/>
        <end position="1049"/>
    </location>
</feature>
<evidence type="ECO:0000256" key="4">
    <source>
        <dbReference type="ARBA" id="ARBA00022490"/>
    </source>
</evidence>
<keyword evidence="8" id="KW-0862">Zinc</keyword>
<keyword evidence="7" id="KW-0479">Metal-binding</keyword>
<keyword evidence="6" id="KW-0344">Guanine-nucleotide releasing factor</keyword>
<feature type="region of interest" description="Disordered" evidence="12">
    <location>
        <begin position="343"/>
        <end position="367"/>
    </location>
</feature>
<dbReference type="SUPFAM" id="SSF48097">
    <property type="entry name" value="Regulator of G-protein signaling, RGS"/>
    <property type="match status" value="1"/>
</dbReference>
<dbReference type="GO" id="GO:0070252">
    <property type="term" value="P:actin-mediated cell contraction"/>
    <property type="evidence" value="ECO:0000316"/>
    <property type="project" value="FlyBase"/>
</dbReference>
<feature type="region of interest" description="Disordered" evidence="12">
    <location>
        <begin position="1061"/>
        <end position="1081"/>
    </location>
</feature>
<dbReference type="GO" id="GO:0007277">
    <property type="term" value="P:pole cell development"/>
    <property type="evidence" value="ECO:0000315"/>
    <property type="project" value="FlyBase"/>
</dbReference>
<dbReference type="InterPro" id="IPR001478">
    <property type="entry name" value="PDZ"/>
</dbReference>
<dbReference type="GO" id="GO:0007375">
    <property type="term" value="P:anterior midgut invagination"/>
    <property type="evidence" value="ECO:0000315"/>
    <property type="project" value="FlyBase"/>
</dbReference>
<dbReference type="VEuPathDB" id="VectorBase:FBgn0023172"/>
<dbReference type="Gene3D" id="1.10.167.10">
    <property type="entry name" value="Regulator of G-protein Signalling 4, domain 2"/>
    <property type="match status" value="1"/>
</dbReference>
<dbReference type="OrthoDB" id="2272012at2759"/>
<feature type="domain" description="Phorbol-ester/DAG-type" evidence="14">
    <location>
        <begin position="796"/>
        <end position="846"/>
    </location>
</feature>
<feature type="region of interest" description="Disordered" evidence="12">
    <location>
        <begin position="1590"/>
        <end position="1643"/>
    </location>
</feature>
<feature type="compositionally biased region" description="Low complexity" evidence="12">
    <location>
        <begin position="176"/>
        <end position="188"/>
    </location>
</feature>
<dbReference type="GO" id="GO:0030036">
    <property type="term" value="P:actin cytoskeleton organization"/>
    <property type="evidence" value="ECO:0000315"/>
    <property type="project" value="FlyBase"/>
</dbReference>
<dbReference type="Pfam" id="PF00595">
    <property type="entry name" value="PDZ"/>
    <property type="match status" value="1"/>
</dbReference>
<feature type="compositionally biased region" description="Basic and acidic residues" evidence="12">
    <location>
        <begin position="1972"/>
        <end position="1993"/>
    </location>
</feature>
<dbReference type="GO" id="GO:0005826">
    <property type="term" value="C:actomyosin contractile ring"/>
    <property type="evidence" value="ECO:0000314"/>
    <property type="project" value="FlyBase"/>
</dbReference>
<dbReference type="EMBL" id="AE013599">
    <property type="protein sequence ID" value="AAF57915.2"/>
    <property type="molecule type" value="Genomic_DNA"/>
</dbReference>
<dbReference type="GO" id="GO:0045178">
    <property type="term" value="C:basal part of cell"/>
    <property type="evidence" value="ECO:0000314"/>
    <property type="project" value="FlyBase"/>
</dbReference>
<reference evidence="16 18" key="11">
    <citation type="journal article" date="2015" name="Genome Res.">
        <title>The Release 6 reference sequence of the Drosophila melanogaster genome.</title>
        <authorList>
            <person name="Hoskins R.A."/>
            <person name="Carlson J.W."/>
            <person name="Wan K.H."/>
            <person name="Park S."/>
            <person name="Mendez I."/>
            <person name="Galle S.E."/>
            <person name="Booth B.W."/>
            <person name="Pfeiffer B.D."/>
            <person name="George R.A."/>
            <person name="Svirskas R."/>
            <person name="Krzywinski M."/>
            <person name="Schein J."/>
            <person name="Accardo M.C."/>
            <person name="Damia E."/>
            <person name="Messina G."/>
            <person name="Mendez-Lago M."/>
            <person name="de Pablos B."/>
            <person name="Demakova O.V."/>
            <person name="Andreyeva E.N."/>
            <person name="Boldyreva L.V."/>
            <person name="Marra M."/>
            <person name="Carvalho A.B."/>
            <person name="Dimitri P."/>
            <person name="Villasante A."/>
            <person name="Zhimulev I.F."/>
            <person name="Rubin G.M."/>
            <person name="Karpen G.H."/>
            <person name="Celniker S.E."/>
        </authorList>
    </citation>
    <scope>NUCLEOTIDE SEQUENCE [LARGE SCALE GENOMIC DNA]</scope>
    <source>
        <strain evidence="18">Berkeley</strain>
    </source>
</reference>
<comment type="subcellular location">
    <subcellularLocation>
        <location evidence="2">Cytoplasm</location>
    </subcellularLocation>
    <subcellularLocation>
        <location evidence="1">Membrane</location>
    </subcellularLocation>
</comment>
<dbReference type="InterPro" id="IPR002219">
    <property type="entry name" value="PKC_DAG/PE"/>
</dbReference>
<feature type="compositionally biased region" description="Polar residues" evidence="12">
    <location>
        <begin position="1530"/>
        <end position="1541"/>
    </location>
</feature>
<dbReference type="CDD" id="cd08756">
    <property type="entry name" value="RGS_GEF_like"/>
    <property type="match status" value="1"/>
</dbReference>
<dbReference type="InterPro" id="IPR000219">
    <property type="entry name" value="DH_dom"/>
</dbReference>
<feature type="region of interest" description="Disordered" evidence="12">
    <location>
        <begin position="1661"/>
        <end position="1692"/>
    </location>
</feature>
<dbReference type="SMART" id="SM00228">
    <property type="entry name" value="PDZ"/>
    <property type="match status" value="1"/>
</dbReference>
<keyword evidence="3" id="KW-0343">GTPase activation</keyword>
<reference evidence="16 18" key="3">
    <citation type="journal article" date="2002" name="Genome Biol.">
        <title>Annotation of the Drosophila melanogaster euchromatic genome: a systematic review.</title>
        <authorList>
            <person name="Misra S."/>
            <person name="Crosby M.A."/>
            <person name="Mungall C.J."/>
            <person name="Matthews B.B."/>
            <person name="Campbell K.S."/>
            <person name="Hradecky P."/>
            <person name="Huang Y."/>
            <person name="Kaminker J.S."/>
            <person name="Millburn G.H."/>
            <person name="Prochnik S.E."/>
            <person name="Smith C.D."/>
            <person name="Tupy J.L."/>
            <person name="Whitfied E.J."/>
            <person name="Bayraktaroglu L."/>
            <person name="Berman B.P."/>
            <person name="Bettencourt B.R."/>
            <person name="Celniker S.E."/>
            <person name="de Grey A.D."/>
            <person name="Drysdale R.A."/>
            <person name="Harris N.L."/>
            <person name="Richter J."/>
            <person name="Russo S."/>
            <person name="Schroeder A.J."/>
            <person name="Shu S.Q."/>
            <person name="Stapleton M."/>
            <person name="Yamada C."/>
            <person name="Ashburner M."/>
            <person name="Gelbart W.M."/>
            <person name="Rubin G.M."/>
            <person name="Lewis S.E."/>
        </authorList>
    </citation>
    <scope>GENOME REANNOTATION</scope>
    <source>
        <strain evidence="18">Berkeley</strain>
    </source>
</reference>
<dbReference type="PROSITE" id="PS50106">
    <property type="entry name" value="PDZ"/>
    <property type="match status" value="1"/>
</dbReference>
<dbReference type="GO" id="GO:0007374">
    <property type="term" value="P:posterior midgut invagination"/>
    <property type="evidence" value="ECO:0000315"/>
    <property type="project" value="FlyBase"/>
</dbReference>
<feature type="region of interest" description="Disordered" evidence="12">
    <location>
        <begin position="428"/>
        <end position="507"/>
    </location>
</feature>
<dbReference type="GO" id="GO:0045177">
    <property type="term" value="C:apical part of cell"/>
    <property type="evidence" value="ECO:0000314"/>
    <property type="project" value="FlyBase"/>
</dbReference>
<dbReference type="GO" id="GO:0043519">
    <property type="term" value="P:regulation of myosin II filament organization"/>
    <property type="evidence" value="ECO:0000315"/>
    <property type="project" value="FlyBase"/>
</dbReference>
<feature type="coiled-coil region" evidence="11">
    <location>
        <begin position="1171"/>
        <end position="1198"/>
    </location>
</feature>
<dbReference type="InterPro" id="IPR044926">
    <property type="entry name" value="RGS_subdomain_2"/>
</dbReference>
<dbReference type="InterPro" id="IPR036034">
    <property type="entry name" value="PDZ_sf"/>
</dbReference>
<dbReference type="GO" id="GO:0035277">
    <property type="term" value="P:spiracle morphogenesis, open tracheal system"/>
    <property type="evidence" value="ECO:0000315"/>
    <property type="project" value="FlyBase"/>
</dbReference>
<dbReference type="Proteomes" id="UP000000803">
    <property type="component" value="Chromosome 2R"/>
</dbReference>
<proteinExistence type="evidence at protein level"/>
<dbReference type="GO" id="GO:0008360">
    <property type="term" value="P:regulation of cell shape"/>
    <property type="evidence" value="ECO:0000315"/>
    <property type="project" value="FlyBase"/>
</dbReference>
<accession>A1ZAN7</accession>
<evidence type="ECO:0000259" key="15">
    <source>
        <dbReference type="PROSITE" id="PS50106"/>
    </source>
</evidence>
<dbReference type="GO" id="GO:0050770">
    <property type="term" value="P:regulation of axonogenesis"/>
    <property type="evidence" value="ECO:0000316"/>
    <property type="project" value="FlyBase"/>
</dbReference>
<reference evidence="16 18" key="10">
    <citation type="journal article" date="2015" name="G3 (Bethesda)">
        <title>Gene Model Annotations for Drosophila melanogaster: The Rule-Benders.</title>
        <authorList>
            <consortium name="FlyBase Consortium"/>
            <person name="Crosby M.A."/>
            <person name="Gramates L.S."/>
            <person name="Dos Santos G."/>
            <person name="Matthews B.B."/>
            <person name="St Pierre S.E."/>
            <person name="Zhou P."/>
            <person name="Schroeder A.J."/>
            <person name="Falls K."/>
            <person name="Emmert D.B."/>
            <person name="Russo S.M."/>
            <person name="Gelbart W.M."/>
            <person name="null"/>
        </authorList>
    </citation>
    <scope>NUCLEOTIDE SEQUENCE [LARGE SCALE GENOMIC DNA]</scope>
    <source>
        <strain evidence="18">Berkeley</strain>
    </source>
</reference>
<dbReference type="GO" id="GO:0016476">
    <property type="term" value="P:regulation of embryonic cell shape"/>
    <property type="evidence" value="ECO:0000315"/>
    <property type="project" value="FlyBase"/>
</dbReference>
<dbReference type="AGR" id="FB:FBgn0023172"/>
<protein>
    <submittedName>
        <fullName evidence="16">Rho guanine nucleotide exchange factor 2, isoform E</fullName>
    </submittedName>
</protein>
<feature type="compositionally biased region" description="Polar residues" evidence="12">
    <location>
        <begin position="1591"/>
        <end position="1617"/>
    </location>
</feature>
<dbReference type="GO" id="GO:0005085">
    <property type="term" value="F:guanyl-nucleotide exchange factor activity"/>
    <property type="evidence" value="ECO:0000315"/>
    <property type="project" value="FlyBase"/>
</dbReference>
<dbReference type="CDD" id="cd00160">
    <property type="entry name" value="RhoGEF"/>
    <property type="match status" value="1"/>
</dbReference>
<feature type="compositionally biased region" description="Polar residues" evidence="12">
    <location>
        <begin position="916"/>
        <end position="929"/>
    </location>
</feature>
<dbReference type="Bgee" id="FBgn0023172">
    <property type="expression patterns" value="Expressed in enterocyte of posterior adult midgut epithelium (Drosophila) in digestive tract and 237 other cell types or tissues"/>
</dbReference>
<keyword evidence="19" id="KW-1267">Proteomics identification</keyword>
<feature type="coiled-coil region" evidence="11">
    <location>
        <begin position="2109"/>
        <end position="2136"/>
    </location>
</feature>
<dbReference type="BioGRID-ORCS" id="36915">
    <property type="hits" value="0 hits in 3 CRISPR screens"/>
</dbReference>
<feature type="compositionally biased region" description="Low complexity" evidence="12">
    <location>
        <begin position="238"/>
        <end position="251"/>
    </location>
</feature>
<dbReference type="HOGENOM" id="CLU_227972_0_0_1"/>
<evidence type="ECO:0000259" key="14">
    <source>
        <dbReference type="PROSITE" id="PS50081"/>
    </source>
</evidence>
<dbReference type="GeneID" id="36915"/>
<dbReference type="Pfam" id="PF00621">
    <property type="entry name" value="RhoGEF"/>
    <property type="match status" value="1"/>
</dbReference>
<dbReference type="GO" id="GO:0035025">
    <property type="term" value="P:positive regulation of Rho protein signal transduction"/>
    <property type="evidence" value="ECO:0000315"/>
    <property type="project" value="FlyBase"/>
</dbReference>
<reference evidence="16 18" key="6">
    <citation type="journal article" date="2005" name="PLoS Comput. Biol.">
        <title>Combined evidence annotation of transposable elements in genome sequences.</title>
        <authorList>
            <person name="Quesneville H."/>
            <person name="Bergman C.M."/>
            <person name="Andrieu O."/>
            <person name="Autard D."/>
            <person name="Nouaud D."/>
            <person name="Ashburner M."/>
            <person name="Anxolabehere D."/>
        </authorList>
    </citation>
    <scope>NUCLEOTIDE SEQUENCE [LARGE SCALE GENOMIC DNA]</scope>
    <source>
        <strain evidence="18">Berkeley</strain>
    </source>
</reference>
<reference evidence="16 18" key="4">
    <citation type="journal article" date="2002" name="Genome Biol.">
        <title>The transposable elements of the Drosophila melanogaster euchromatin: a genomics perspective.</title>
        <authorList>
            <person name="Kaminker J.S."/>
            <person name="Bergman C.M."/>
            <person name="Kronmiller B."/>
            <person name="Carlson J."/>
            <person name="Svirskas R."/>
            <person name="Patel S."/>
            <person name="Frise E."/>
            <person name="Wheeler D.A."/>
            <person name="Lewis S.E."/>
            <person name="Rubin G.M."/>
            <person name="Ashburner M."/>
            <person name="Celniker S.E."/>
        </authorList>
    </citation>
    <scope>NUCLEOTIDE SEQUENCE [LARGE SCALE GENOMIC DNA]</scope>
    <source>
        <strain evidence="18">Berkeley</strain>
    </source>
</reference>
<evidence type="ECO:0000256" key="9">
    <source>
        <dbReference type="ARBA" id="ARBA00023054"/>
    </source>
</evidence>
<name>A1ZAN7_DROME</name>
<dbReference type="GO" id="GO:0005096">
    <property type="term" value="F:GTPase activator activity"/>
    <property type="evidence" value="ECO:0007669"/>
    <property type="project" value="UniProtKB-KW"/>
</dbReference>
<evidence type="ECO:0000256" key="10">
    <source>
        <dbReference type="ARBA" id="ARBA00023136"/>
    </source>
</evidence>
<feature type="compositionally biased region" description="Polar residues" evidence="12">
    <location>
        <begin position="157"/>
        <end position="166"/>
    </location>
</feature>
<evidence type="ECO:0000256" key="8">
    <source>
        <dbReference type="ARBA" id="ARBA00022833"/>
    </source>
</evidence>
<keyword evidence="4" id="KW-0963">Cytoplasm</keyword>
<reference evidence="16 18" key="5">
    <citation type="journal article" date="2002" name="Genome Biol.">
        <title>Heterochromatic sequences in a Drosophila whole-genome shotgun assembly.</title>
        <authorList>
            <person name="Hoskins R.A."/>
            <person name="Smith C.D."/>
            <person name="Carlson J.W."/>
            <person name="Carvalho A.B."/>
            <person name="Halpern A."/>
            <person name="Kaminker J.S."/>
            <person name="Kennedy C."/>
            <person name="Mungall C.J."/>
            <person name="Sullivan B.A."/>
            <person name="Sutton G.G."/>
            <person name="Yasuhara J.C."/>
            <person name="Wakimoto B.T."/>
            <person name="Myers E.W."/>
            <person name="Celniker S.E."/>
            <person name="Rubin G.M."/>
            <person name="Karpen G.H."/>
        </authorList>
    </citation>
    <scope>NUCLEOTIDE SEQUENCE [LARGE SCALE GENOMIC DNA]</scope>
    <source>
        <strain evidence="18">Berkeley</strain>
    </source>
</reference>
<dbReference type="SUPFAM" id="SSF50729">
    <property type="entry name" value="PH domain-like"/>
    <property type="match status" value="1"/>
</dbReference>
<dbReference type="InterPro" id="IPR041020">
    <property type="entry name" value="PH_16"/>
</dbReference>
<dbReference type="FlyBase" id="FBgn0023172">
    <property type="gene designation" value="RhoGEF2"/>
</dbReference>
<dbReference type="PANTHER" id="PTHR45872:SF2">
    <property type="entry name" value="RHO GUANINE NUCLEOTIDE EXCHANGE FACTOR 2, ISOFORM D"/>
    <property type="match status" value="1"/>
</dbReference>
<dbReference type="GO" id="GO:0030478">
    <property type="term" value="C:actin cap"/>
    <property type="evidence" value="ECO:0000314"/>
    <property type="project" value="FlyBase"/>
</dbReference>
<evidence type="ECO:0000256" key="5">
    <source>
        <dbReference type="ARBA" id="ARBA00022553"/>
    </source>
</evidence>
<dbReference type="InterPro" id="IPR011993">
    <property type="entry name" value="PH-like_dom_sf"/>
</dbReference>
<dbReference type="GO" id="GO:0016328">
    <property type="term" value="C:lateral plasma membrane"/>
    <property type="evidence" value="ECO:0000314"/>
    <property type="project" value="FlyBase"/>
</dbReference>
<dbReference type="SUPFAM" id="SSF50156">
    <property type="entry name" value="PDZ domain-like"/>
    <property type="match status" value="1"/>
</dbReference>
<dbReference type="GO" id="GO:0016331">
    <property type="term" value="P:morphogenesis of embryonic epithelium"/>
    <property type="evidence" value="ECO:0000315"/>
    <property type="project" value="FlyBase"/>
</dbReference>
<dbReference type="Gene3D" id="1.20.900.10">
    <property type="entry name" value="Dbl homology (DH) domain"/>
    <property type="match status" value="1"/>
</dbReference>
<evidence type="ECO:0000256" key="2">
    <source>
        <dbReference type="ARBA" id="ARBA00004496"/>
    </source>
</evidence>
<feature type="compositionally biased region" description="Acidic residues" evidence="12">
    <location>
        <begin position="18"/>
        <end position="28"/>
    </location>
</feature>
<dbReference type="InterPro" id="IPR015212">
    <property type="entry name" value="RGS-like_dom"/>
</dbReference>
<feature type="compositionally biased region" description="Polar residues" evidence="12">
    <location>
        <begin position="2044"/>
        <end position="2055"/>
    </location>
</feature>
<dbReference type="PROSITE" id="PS50010">
    <property type="entry name" value="DH_2"/>
    <property type="match status" value="1"/>
</dbReference>
<dbReference type="SMART" id="SM00233">
    <property type="entry name" value="PH"/>
    <property type="match status" value="1"/>
</dbReference>
<feature type="region of interest" description="Disordered" evidence="12">
    <location>
        <begin position="879"/>
        <end position="929"/>
    </location>
</feature>
<feature type="region of interest" description="Disordered" evidence="12">
    <location>
        <begin position="2164"/>
        <end position="2205"/>
    </location>
</feature>
<dbReference type="GO" id="GO:0030589">
    <property type="term" value="P:pseudocleavage involved in syncytial blastoderm formation"/>
    <property type="evidence" value="ECO:0000315"/>
    <property type="project" value="FlyBase"/>
</dbReference>
<evidence type="ECO:0000313" key="16">
    <source>
        <dbReference type="EMBL" id="AAF57915.2"/>
    </source>
</evidence>
<feature type="compositionally biased region" description="Polar residues" evidence="12">
    <location>
        <begin position="1661"/>
        <end position="1670"/>
    </location>
</feature>
<dbReference type="PROSITE" id="PS50081">
    <property type="entry name" value="ZF_DAG_PE_2"/>
    <property type="match status" value="1"/>
</dbReference>
<dbReference type="SMR" id="A1ZAN7"/>
<dbReference type="InterPro" id="IPR035899">
    <property type="entry name" value="DBL_dom_sf"/>
</dbReference>
<dbReference type="GO" id="GO:0090254">
    <property type="term" value="P:cell elongation involved in imaginal disc-derived wing morphogenesis"/>
    <property type="evidence" value="ECO:0000315"/>
    <property type="project" value="FlyBase"/>
</dbReference>
<dbReference type="PANTHER" id="PTHR45872">
    <property type="entry name" value="RHO GUANINE NUCLEOTIDE EXCHANGE FACTOR 2, ISOFORM D"/>
    <property type="match status" value="1"/>
</dbReference>
<dbReference type="GO" id="GO:0016324">
    <property type="term" value="C:apical plasma membrane"/>
    <property type="evidence" value="ECO:0000314"/>
    <property type="project" value="FlyBase"/>
</dbReference>
<evidence type="ECO:0000256" key="7">
    <source>
        <dbReference type="ARBA" id="ARBA00022723"/>
    </source>
</evidence>
<evidence type="ECO:0007829" key="19">
    <source>
        <dbReference type="PeptideAtlas" id="A1ZAN7"/>
    </source>
</evidence>
<dbReference type="SUPFAM" id="SSF57889">
    <property type="entry name" value="Cysteine-rich domain"/>
    <property type="match status" value="1"/>
</dbReference>
<reference evidence="16 18" key="7">
    <citation type="journal article" date="2007" name="Science">
        <title>The Release 5.1 annotation of Drosophila melanogaster heterochromatin.</title>
        <authorList>
            <person name="Smith C.D."/>
            <person name="Shu S."/>
            <person name="Mungall C.J."/>
            <person name="Karpen G.H."/>
        </authorList>
    </citation>
    <scope>NUCLEOTIDE SEQUENCE [LARGE SCALE GENOMIC DNA]</scope>
    <source>
        <strain evidence="18">Berkeley</strain>
    </source>
</reference>
<evidence type="ECO:0000313" key="18">
    <source>
        <dbReference type="Proteomes" id="UP000000803"/>
    </source>
</evidence>
<feature type="compositionally biased region" description="Low complexity" evidence="12">
    <location>
        <begin position="114"/>
        <end position="127"/>
    </location>
</feature>
<reference evidence="16 18" key="9">
    <citation type="journal article" date="2015" name="G3 (Bethesda)">
        <title>Gene Model Annotations for Drosophila melanogaster: Impact of High-Throughput Data.</title>
        <authorList>
            <consortium name="FlyBase Consortium"/>
            <person name="Matthews B.B."/>
            <person name="Dos Santos G."/>
            <person name="Crosby M.A."/>
            <person name="Emmert D.B."/>
            <person name="St Pierre S.E."/>
            <person name="Gramates L.S."/>
            <person name="Zhou P."/>
            <person name="Schroeder A.J."/>
            <person name="Falls K."/>
            <person name="Strelets V."/>
            <person name="Russo S.M."/>
            <person name="Gelbart W.M."/>
            <person name="null"/>
        </authorList>
    </citation>
    <scope>NUCLEOTIDE SEQUENCE [LARGE SCALE GENOMIC DNA]</scope>
    <source>
        <strain evidence="18">Berkeley</strain>
    </source>
</reference>
<feature type="region of interest" description="Disordered" evidence="12">
    <location>
        <begin position="1"/>
        <end position="251"/>
    </location>
</feature>
<feature type="domain" description="DH" evidence="13">
    <location>
        <begin position="1184"/>
        <end position="1379"/>
    </location>
</feature>
<dbReference type="GO" id="GO:0007349">
    <property type="term" value="P:cellularization"/>
    <property type="evidence" value="ECO:0000315"/>
    <property type="project" value="FlyBase"/>
</dbReference>
<feature type="region of interest" description="Disordered" evidence="12">
    <location>
        <begin position="1900"/>
        <end position="2075"/>
    </location>
</feature>
<dbReference type="FunFam" id="2.30.29.30:FF:000438">
    <property type="entry name" value="uncharacterized protein LOC108093793 isoform X2"/>
    <property type="match status" value="1"/>
</dbReference>
<feature type="region of interest" description="Disordered" evidence="12">
    <location>
        <begin position="1836"/>
        <end position="1871"/>
    </location>
</feature>
<dbReference type="SMART" id="SM00109">
    <property type="entry name" value="C1"/>
    <property type="match status" value="1"/>
</dbReference>
<keyword evidence="18" id="KW-1185">Reference proteome</keyword>
<evidence type="ECO:0000259" key="13">
    <source>
        <dbReference type="PROSITE" id="PS50010"/>
    </source>
</evidence>
<feature type="compositionally biased region" description="Low complexity" evidence="12">
    <location>
        <begin position="29"/>
        <end position="73"/>
    </location>
</feature>
<dbReference type="CTD" id="36915"/>
<dbReference type="CDD" id="cd23069">
    <property type="entry name" value="PDZ_ARHGEF11-12-like"/>
    <property type="match status" value="1"/>
</dbReference>
<keyword evidence="10" id="KW-0472">Membrane</keyword>
<dbReference type="Pfam" id="PF00130">
    <property type="entry name" value="C1_1"/>
    <property type="match status" value="1"/>
</dbReference>
<dbReference type="Pfam" id="PF17838">
    <property type="entry name" value="PH_16"/>
    <property type="match status" value="1"/>
</dbReference>
<feature type="compositionally biased region" description="Basic and acidic residues" evidence="12">
    <location>
        <begin position="128"/>
        <end position="142"/>
    </location>
</feature>
<reference evidence="16 18" key="8">
    <citation type="journal article" date="2007" name="Science">
        <title>Sequence finishing and mapping of Drosophila melanogaster heterochromatin.</title>
        <authorList>
            <person name="Hoskins R.A."/>
            <person name="Carlson J.W."/>
            <person name="Kennedy C."/>
            <person name="Acevedo D."/>
            <person name="Evans-Holm M."/>
            <person name="Frise E."/>
            <person name="Wan K.H."/>
            <person name="Park S."/>
            <person name="Mendez-Lago M."/>
            <person name="Rossi F."/>
            <person name="Villasante A."/>
            <person name="Dimitri P."/>
            <person name="Karpen G.H."/>
            <person name="Celniker S.E."/>
        </authorList>
    </citation>
    <scope>NUCLEOTIDE SEQUENCE [LARGE SCALE GENOMIC DNA]</scope>
    <source>
        <strain evidence="18">Berkeley</strain>
    </source>
</reference>
<dbReference type="GO" id="GO:0007377">
    <property type="term" value="P:germ-band extension"/>
    <property type="evidence" value="ECO:0000315"/>
    <property type="project" value="FlyBase"/>
</dbReference>
<feature type="compositionally biased region" description="Basic and acidic residues" evidence="12">
    <location>
        <begin position="451"/>
        <end position="460"/>
    </location>
</feature>
<reference evidence="16 18" key="1">
    <citation type="journal article" date="2000" name="Science">
        <title>The genome sequence of Drosophila melanogaster.</title>
        <authorList>
            <person name="Adams M.D."/>
            <person name="Celniker S.E."/>
            <person name="Holt R.A."/>
            <person name="Evans C.A."/>
            <person name="Gocayne J.D."/>
            <person name="Amanatides P.G."/>
            <person name="Scherer S.E."/>
            <person name="Li P.W."/>
            <person name="Hoskins R.A."/>
            <person name="Galle R.F."/>
            <person name="George R.A."/>
            <person name="Lewis S.E."/>
            <person name="Richards S."/>
            <person name="Ashburner M."/>
            <person name="Henderson S.N."/>
            <person name="Sutton G.G."/>
            <person name="Wortman J.R."/>
            <person name="Yandell M.D."/>
            <person name="Zhang Q."/>
            <person name="Chen L.X."/>
            <person name="Brandon R.C."/>
            <person name="Rogers Y.H."/>
            <person name="Blazej R.G."/>
            <person name="Champe M."/>
            <person name="Pfeiffer B.D."/>
            <person name="Wan K.H."/>
            <person name="Doyle C."/>
            <person name="Baxter E.G."/>
            <person name="Helt G."/>
            <person name="Nelson C.R."/>
            <person name="Gabor G.L."/>
            <person name="Abril J.F."/>
            <person name="Agbayani A."/>
            <person name="An H.J."/>
            <person name="Andrews-Pfannkoch C."/>
            <person name="Baldwin D."/>
            <person name="Ballew R.M."/>
            <person name="Basu A."/>
            <person name="Baxendale J."/>
            <person name="Bayraktaroglu L."/>
            <person name="Beasley E.M."/>
            <person name="Beeson K.Y."/>
            <person name="Benos P.V."/>
            <person name="Berman B.P."/>
            <person name="Bhandari D."/>
            <person name="Bolshakov S."/>
            <person name="Borkova D."/>
            <person name="Botchan M.R."/>
            <person name="Bouck J."/>
            <person name="Brokstein P."/>
            <person name="Brottier P."/>
            <person name="Burtis K.C."/>
            <person name="Busam D.A."/>
            <person name="Butler H."/>
            <person name="Cadieu E."/>
            <person name="Center A."/>
            <person name="Chandra I."/>
            <person name="Cherry J.M."/>
            <person name="Cawley S."/>
            <person name="Dahlke C."/>
            <person name="Davenport L.B."/>
            <person name="Davies P."/>
            <person name="de Pablos B."/>
            <person name="Delcher A."/>
            <person name="Deng Z."/>
            <person name="Mays A.D."/>
            <person name="Dew I."/>
            <person name="Dietz S.M."/>
            <person name="Dodson K."/>
            <person name="Doup L.E."/>
            <person name="Downes M."/>
            <person name="Dugan-Rocha S."/>
            <person name="Dunkov B.C."/>
            <person name="Dunn P."/>
            <person name="Durbin K.J."/>
            <person name="Evangelista C.C."/>
            <person name="Ferraz C."/>
            <person name="Ferriera S."/>
            <person name="Fleischmann W."/>
            <person name="Fosler C."/>
            <person name="Gabrielian A.E."/>
            <person name="Garg N.S."/>
            <person name="Gelbart W.M."/>
            <person name="Glasser K."/>
            <person name="Glodek A."/>
            <person name="Gong F."/>
            <person name="Gorrell J.H."/>
            <person name="Gu Z."/>
            <person name="Guan P."/>
            <person name="Harris M."/>
            <person name="Harris N.L."/>
            <person name="Harvey D."/>
            <person name="Heiman T.J."/>
            <person name="Hernandez J.R."/>
            <person name="Houck J."/>
            <person name="Hostin D."/>
            <person name="Houston K.A."/>
            <person name="Howland T.J."/>
            <person name="Wei M.H."/>
            <person name="Ibegwam C."/>
            <person name="Jalali M."/>
            <person name="Kalush F."/>
            <person name="Karpen G.H."/>
            <person name="Ke Z."/>
            <person name="Kennison J.A."/>
            <person name="Ketchum K.A."/>
            <person name="Kimmel B.E."/>
            <person name="Kodira C.D."/>
            <person name="Kraft C."/>
            <person name="Kravitz S."/>
            <person name="Kulp D."/>
            <person name="Lai Z."/>
            <person name="Lasko P."/>
            <person name="Lei Y."/>
            <person name="Levitsky A.A."/>
            <person name="Li J."/>
            <person name="Li Z."/>
            <person name="Liang Y."/>
            <person name="Lin X."/>
            <person name="Liu X."/>
            <person name="Mattei B."/>
            <person name="McIntosh T.C."/>
            <person name="McLeod M.P."/>
            <person name="McPherson D."/>
            <person name="Merkulov G."/>
            <person name="Milshina N.V."/>
            <person name="Mobarry C."/>
            <person name="Morris J."/>
            <person name="Moshrefi A."/>
            <person name="Mount S.M."/>
            <person name="Moy M."/>
            <person name="Murphy B."/>
            <person name="Murphy L."/>
            <person name="Muzny D.M."/>
            <person name="Nelson D.L."/>
            <person name="Nelson D.R."/>
            <person name="Nelson K.A."/>
            <person name="Nixon K."/>
            <person name="Nusskern D.R."/>
            <person name="Pacleb J.M."/>
            <person name="Palazzolo M."/>
            <person name="Pittman G.S."/>
            <person name="Pan S."/>
            <person name="Pollard J."/>
            <person name="Puri V."/>
            <person name="Reese M.G."/>
            <person name="Reinert K."/>
            <person name="Remington K."/>
            <person name="Saunders R.D."/>
            <person name="Scheeler F."/>
            <person name="Shen H."/>
            <person name="Shue B.C."/>
            <person name="Siden-Kiamos I."/>
            <person name="Simpson M."/>
            <person name="Skupski M.P."/>
            <person name="Smith T."/>
            <person name="Spier E."/>
            <person name="Spradling A.C."/>
            <person name="Stapleton M."/>
            <person name="Strong R."/>
            <person name="Sun E."/>
            <person name="Svirskas R."/>
            <person name="Tector C."/>
            <person name="Turner R."/>
            <person name="Venter E."/>
            <person name="Wang A.H."/>
            <person name="Wang X."/>
            <person name="Wang Z.Y."/>
            <person name="Wassarman D.A."/>
            <person name="Weinstock G.M."/>
            <person name="Weissenbach J."/>
            <person name="Williams S.M."/>
            <person name="WoodageT"/>
            <person name="Worley K.C."/>
            <person name="Wu D."/>
            <person name="Yang S."/>
            <person name="Yao Q.A."/>
            <person name="Ye J."/>
            <person name="Yeh R.F."/>
            <person name="Zaveri J.S."/>
            <person name="Zhan M."/>
            <person name="Zhang G."/>
            <person name="Zhao Q."/>
            <person name="Zheng L."/>
            <person name="Zheng X.H."/>
            <person name="Zhong F.N."/>
            <person name="Zhong W."/>
            <person name="Zhou X."/>
            <person name="Zhu S."/>
            <person name="Zhu X."/>
            <person name="Smith H.O."/>
            <person name="Gibbs R.A."/>
            <person name="Myers E.W."/>
            <person name="Rubin G.M."/>
            <person name="Venter J.C."/>
        </authorList>
    </citation>
    <scope>NUCLEOTIDE SEQUENCE [LARGE SCALE GENOMIC DNA]</scope>
    <source>
        <strain evidence="18">Berkeley</strain>
    </source>
</reference>
<feature type="domain" description="PDZ" evidence="15">
    <location>
        <begin position="260"/>
        <end position="336"/>
    </location>
</feature>
<dbReference type="FunFam" id="1.10.167.10:FF:000023">
    <property type="entry name" value="Uncharacterized protein, isoform B"/>
    <property type="match status" value="1"/>
</dbReference>
<reference evidence="16 18" key="2">
    <citation type="journal article" date="2002" name="Genome Biol.">
        <title>Finishing a whole-genome shotgun: release 3 of the Drosophila melanogaster euchromatic genome sequence.</title>
        <authorList>
            <person name="Celniker S.E."/>
            <person name="Wheeler D.A."/>
            <person name="Kronmiller B."/>
            <person name="Carlson J.W."/>
            <person name="Halpern A."/>
            <person name="Patel S."/>
            <person name="Adams M."/>
            <person name="Champe M."/>
            <person name="Dugan S.P."/>
            <person name="Frise E."/>
            <person name="Hodgson A."/>
            <person name="George R.A."/>
            <person name="Hoskins R.A."/>
            <person name="Laverty T."/>
            <person name="Muzny D.M."/>
            <person name="Nelson C.R."/>
            <person name="Pacleb J.M."/>
            <person name="Park S."/>
            <person name="Pfeiffer B.D."/>
            <person name="Richards S."/>
            <person name="Sodergren E.J."/>
            <person name="Svirskas R."/>
            <person name="Tabor P.E."/>
            <person name="Wan K."/>
            <person name="Stapleton M."/>
            <person name="Sutton G.G."/>
            <person name="Venter C."/>
            <person name="Weinstock G."/>
            <person name="Scherer S.E."/>
            <person name="Myers E.W."/>
            <person name="Gibbs R.A."/>
            <person name="Rubin G.M."/>
        </authorList>
    </citation>
    <scope>NUCLEOTIDE SEQUENCE [LARGE SCALE GENOMIC DNA]</scope>
    <source>
        <strain evidence="18">Berkeley</strain>
    </source>
</reference>
<dbReference type="CDD" id="cd20832">
    <property type="entry name" value="C1_ARHGEF-like"/>
    <property type="match status" value="1"/>
</dbReference>
<dbReference type="SMART" id="SM00325">
    <property type="entry name" value="RhoGEF"/>
    <property type="match status" value="1"/>
</dbReference>
<feature type="region of interest" description="Disordered" evidence="12">
    <location>
        <begin position="1524"/>
        <end position="1544"/>
    </location>
</feature>
<feature type="compositionally biased region" description="Polar residues" evidence="12">
    <location>
        <begin position="201"/>
        <end position="211"/>
    </location>
</feature>
<dbReference type="PROSITE" id="PS00479">
    <property type="entry name" value="ZF_DAG_PE_1"/>
    <property type="match status" value="1"/>
</dbReference>
<dbReference type="SUPFAM" id="SSF48065">
    <property type="entry name" value="DBL homology domain (DH-domain)"/>
    <property type="match status" value="1"/>
</dbReference>
<dbReference type="GO" id="GO:0046872">
    <property type="term" value="F:metal ion binding"/>
    <property type="evidence" value="ECO:0007669"/>
    <property type="project" value="UniProtKB-KW"/>
</dbReference>
<feature type="compositionally biased region" description="Basic and acidic residues" evidence="12">
    <location>
        <begin position="1"/>
        <end position="17"/>
    </location>
</feature>
<evidence type="ECO:0000256" key="1">
    <source>
        <dbReference type="ARBA" id="ARBA00004370"/>
    </source>
</evidence>
<dbReference type="InterPro" id="IPR046349">
    <property type="entry name" value="C1-like_sf"/>
</dbReference>
<dbReference type="GO" id="GO:0045179">
    <property type="term" value="C:apical cortex"/>
    <property type="evidence" value="ECO:0000314"/>
    <property type="project" value="FlyBase"/>
</dbReference>
<feature type="compositionally biased region" description="Basic and acidic residues" evidence="12">
    <location>
        <begin position="1952"/>
        <end position="1965"/>
    </location>
</feature>
<dbReference type="InterPro" id="IPR036305">
    <property type="entry name" value="RGS_sf"/>
</dbReference>
<evidence type="ECO:0000256" key="11">
    <source>
        <dbReference type="SAM" id="Coils"/>
    </source>
</evidence>
<sequence>MDDPSIKKRLLDLYTDEHEYDEVQEIPEESSIQPPETSTSHTSTNGSSHSGPGTATGPGATSAGPSAGAPQSPVIVVDSVPELPAPKQKSVKNSKSKQKQKQLANKSKIPRSPSLASSLSSLASSLSGHRDRDKDRDKDRENQNAVPPQTPPLPPSYKQNQMNGDSTAAAGGGVSAPATPTTANNNNASHNNGSIMGGGVQLNQSDNSNPVLQAPGERSSLNLTPLSRDLSGGHTQESTTPATTPSTPSLALPKNFQYLTLTVRKDSNGYGMKVSGDNPVFVESVKPGGAAEIAGLVAGDMILRVNGHEVRLEKHPTVVGLIKASTTVELAVKRSQKLTRPSSVSVVTPSTPILSGRDRTASITGPQPVDSIKRREMETYKIQTLQKMLEQEKLNLERLKSDQNNPSYKLSEANIRKLREQLHQVGAEALGQTPNLGKNKHRRVGSSPDNMHPRHPDRITKTTSGSWEIVEKDGESSPPGTPPPPYLSSSHMTVLEDPNENNRGAAAAGPGVFIESHQFTPMAGASSPIPISLHSSHMHAAQSNDTQKEIISMEDENSDLDEPFIDENGPFNNLTRLLEAENVTFLAIFLNYVISNSDPAPLLFYLITELYKEGTSKDMRKWAYEIHSTFLVPRAPLSWYRQDESLAREVDNVLQLEYDKVEILRTVFLRSRKRAKDLISEQLREFQQKRTAGLGTIYGPTDDKLAEAKTDKLREQIIDKYLMPNLHALIEDENGSPPEDVRKVALCSALSTVIYRIFNTRPPPSSIVERVHHFVSRDKSFKSRIMGKNRKMNVRGHPLVLRQYYEVTHCNHCQTIIWGVSPQGYHCTDCKLNIHRQCSKVVDESCPGPLPQAKRLAHNDKISKFMGKIRPRTSDVIGNEKRSRQDEELDVELTPDRGQASIVRQPSDRRPDANISIRSNGNTSCNTSGLNTTDLQSSFHGSCANDSINPGGGAGCNMDLSTSVASTTPSTSGSVAAGLSAFAELNALDTVDKEARRERYSQHPKHKSAPVSVNRSESYKERLSNKRNRNSRRKTSDPSLSSRPNDEQLDLGLSNATYVGSSNSSLSSAGGSESPSTSMEHFAAPGAAGGVQVPPMGLNQNQHPHLLIQQHAQQYCQQDSFQAGLAGAAGSSAASNSSFWNAGHPLPVARWTLESEDEDDVNEADWSSMVAAEVLAALTDAEKKRQEIINEIYQTERNHVRTLKLLDRLFFLPLYESGLLSQDHLLLLFPPALLSLREIHGAFEQSLKQRRIEHNHVVNTIGDLLADMFDGQSGVVLCEFAAQFCARQQIALEALKEKRNKDEMLQKLLKKSESHKACRRLELKDLLPTVLQRLTKYPLLFENLYKVTVRLLPENTTEAEAIQRAVESSKRILVEVNQAVKTAEDAHKLQNIQRKLDRSSYDKEEFKKLDLTQHHLIHDGNLTIKKNPSVQLHGLLFENMIVLLTKQDDKYYLKNLHTPLSITNKPVSPIMSIDADTLIRQEAADKNSFFLIKMKTSQMLELRAPSSSECKTWFKHFSDVAARQSKNRSKNASSNHDTSISDPALAAIPHSNTKESLELSTDTVQPLAATATLTTTPLAPMLPIATVTPAPATNNSNVSSLTGVQLRNPQRDATASESDADYVNTPKPRSSQNEVNRTMSIRSTGEPIQKYSANGTEANDVTLRHSQSTRESVRPGSTGEERNSTYGMVGGNSKRDSASIVCSNNSNNTRTLLMQSPLVDPTAIQVSISPAHTAEPVLTPGEKLRRLDASIRNDLLEKQKIICDIFRLPVEHYDQIVDIAMMPEAPKDSADIALAAYDQIQTLTKMLNEYMHVTPEQEVSAVSTAVCGHCHEKEKLRKKVAPSSSFSSSPPPLPPPNRQHAQAQAQIPPSRLMPKLQTLDLDEVAIHEDDDGYCEIDELRLPAIPSKPHERPTTPLAPFNTEPKTSQSVIDASKRQSTDAVPEGLLEQEPLEGDKTETKGEDNEVKTVPSDKLSESCNEERQCVEADITKEVADPTTSKNEAAASVDELPSQSREIKTAENASKSVADKKEDNEETIEEGVASTVDSSTQTSPTESPKETDKLTGGSSSTCGPNRIQHASVLEPSVPCHALSSIVTILNEQISMLLPKINERDMERERLRKENQHLRELLSALHDRQRVDEVKETPFDLKKLMHAEDVEFDDDIDAISNSSLTPTPTPIPTASPSASGQVETAEAMRITSTEDEE</sequence>
<feature type="compositionally biased region" description="Polar residues" evidence="12">
    <location>
        <begin position="1627"/>
        <end position="1643"/>
    </location>
</feature>
<gene>
    <name evidence="16 17" type="primary">RhoGEF2</name>
    <name evidence="16" type="synonym">Dmel\CG9635</name>
    <name evidence="16" type="synonym">DRhoGEF</name>
    <name evidence="16" type="synonym">dRhoGEF</name>
    <name evidence="16" type="synonym">DRhoGEF2</name>
    <name evidence="16" type="synonym">DrhoGEF2</name>
    <name evidence="16" type="synonym">dRhoGEF2</name>
    <name evidence="16" type="synonym">Gef2</name>
    <name evidence="16" type="synonym">l(2)04291</name>
    <name evidence="16" type="synonym">RG2</name>
    <name evidence="16" type="synonym">Rho-GEF2</name>
    <name evidence="16" type="synonym">RhoGEF</name>
    <name evidence="16" type="synonym">RhoGef2</name>
    <name evidence="16" type="synonym">rhoGEF2</name>
    <name evidence="16" type="synonym">rhogef2</name>
    <name evidence="16" type="synonym">RhoGF2</name>
    <name evidence="16" type="synonym">shar</name>
    <name evidence="16" type="synonym">Su(Rho1)2B</name>
    <name evidence="16" type="synonym">T2</name>
    <name evidence="16 17" type="ORF">CG9635</name>
    <name evidence="16" type="ORF">Dmel_CG9635</name>
</gene>
<dbReference type="FunFam" id="1.20.900.10:FF:000042">
    <property type="entry name" value="uncharacterized protein LOC108093793 isoform X3"/>
    <property type="match status" value="1"/>
</dbReference>
<keyword evidence="5" id="KW-0597">Phosphoprotein</keyword>
<organism evidence="16 18">
    <name type="scientific">Drosophila melanogaster</name>
    <name type="common">Fruit fly</name>
    <dbReference type="NCBI Taxonomy" id="7227"/>
    <lineage>
        <taxon>Eukaryota</taxon>
        <taxon>Metazoa</taxon>
        <taxon>Ecdysozoa</taxon>
        <taxon>Arthropoda</taxon>
        <taxon>Hexapoda</taxon>
        <taxon>Insecta</taxon>
        <taxon>Pterygota</taxon>
        <taxon>Neoptera</taxon>
        <taxon>Endopterygota</taxon>
        <taxon>Diptera</taxon>
        <taxon>Brachycera</taxon>
        <taxon>Muscomorpha</taxon>
        <taxon>Ephydroidea</taxon>
        <taxon>Drosophilidae</taxon>
        <taxon>Drosophila</taxon>
        <taxon>Sophophora</taxon>
    </lineage>
</organism>
<evidence type="ECO:0000313" key="17">
    <source>
        <dbReference type="FlyBase" id="FBgn0023172"/>
    </source>
</evidence>
<evidence type="ECO:0000256" key="6">
    <source>
        <dbReference type="ARBA" id="ARBA00022658"/>
    </source>
</evidence>
<evidence type="ECO:0000256" key="3">
    <source>
        <dbReference type="ARBA" id="ARBA00022468"/>
    </source>
</evidence>
<dbReference type="InterPro" id="IPR001849">
    <property type="entry name" value="PH_domain"/>
</dbReference>
<evidence type="ECO:0000256" key="12">
    <source>
        <dbReference type="SAM" id="MobiDB-lite"/>
    </source>
</evidence>
<dbReference type="GO" id="GO:0007015">
    <property type="term" value="P:actin filament organization"/>
    <property type="evidence" value="ECO:0000315"/>
    <property type="project" value="FlyBase"/>
</dbReference>
<dbReference type="UCSC" id="CG9635-RE">
    <property type="organism name" value="d. melanogaster"/>
</dbReference>
<feature type="coiled-coil region" evidence="11">
    <location>
        <begin position="382"/>
        <end position="428"/>
    </location>
</feature>
<dbReference type="Gene3D" id="3.30.60.20">
    <property type="match status" value="1"/>
</dbReference>
<dbReference type="Pfam" id="PF09128">
    <property type="entry name" value="RGS-like"/>
    <property type="match status" value="1"/>
</dbReference>
<dbReference type="ExpressionAtlas" id="A1ZAN7">
    <property type="expression patterns" value="baseline and differential"/>
</dbReference>
<feature type="compositionally biased region" description="Low complexity" evidence="12">
    <location>
        <begin position="343"/>
        <end position="352"/>
    </location>
</feature>
<dbReference type="RefSeq" id="NP_995869.1">
    <property type="nucleotide sequence ID" value="NM_206147.4"/>
</dbReference>
<dbReference type="GO" id="GO:0007370">
    <property type="term" value="P:ventral furrow formation"/>
    <property type="evidence" value="ECO:0000315"/>
    <property type="project" value="FlyBase"/>
</dbReference>